<dbReference type="InterPro" id="IPR003578">
    <property type="entry name" value="Small_GTPase_Rho"/>
</dbReference>
<accession>A0A6A5BWK4</accession>
<dbReference type="SUPFAM" id="SSF52540">
    <property type="entry name" value="P-loop containing nucleoside triphosphate hydrolases"/>
    <property type="match status" value="1"/>
</dbReference>
<keyword evidence="4" id="KW-1185">Reference proteome</keyword>
<dbReference type="InterPro" id="IPR001806">
    <property type="entry name" value="Small_GTPase"/>
</dbReference>
<dbReference type="GO" id="GO:0005525">
    <property type="term" value="F:GTP binding"/>
    <property type="evidence" value="ECO:0007669"/>
    <property type="project" value="UniProtKB-KW"/>
</dbReference>
<comment type="caution">
    <text evidence="3">The sequence shown here is derived from an EMBL/GenBank/DDBJ whole genome shotgun (WGS) entry which is preliminary data.</text>
</comment>
<dbReference type="PANTHER" id="PTHR24072">
    <property type="entry name" value="RHO FAMILY GTPASE"/>
    <property type="match status" value="1"/>
</dbReference>
<sequence>MARLTTEDAYWRNYVLTTLNELIKRAQYRIPTNTFTKMCKIDDFYIPYTNNTIQKDFKRCLIHLKRQMNEKVDNNMKNTTKKLSSLQRSEKSNKHEFPFINAPQLLNLTDNVINQYATRLNHSTPNKFKVTFNGEGSVGKSSLIYVLNHGVFPDYWMFRTDGATLNKTLFSTVNIEISLCDTIAQEEYEKLRVLSYPETDLFLLCFDVSNLDSFWKVYDYWIHEIRNFSTTIPTLLIACKTDLRRDTNTVQRLKEQHFLSPITHSMGEALAKTCHCLSYLETSSLDKCGLEDLITVLFRSVILKATHGFQKLFPQHSNRCMLQ</sequence>
<dbReference type="InterPro" id="IPR005225">
    <property type="entry name" value="Small_GTP-bd"/>
</dbReference>
<dbReference type="VEuPathDB" id="AmoebaDB:NF0034410"/>
<dbReference type="PROSITE" id="PS51421">
    <property type="entry name" value="RAS"/>
    <property type="match status" value="1"/>
</dbReference>
<dbReference type="PROSITE" id="PS51420">
    <property type="entry name" value="RHO"/>
    <property type="match status" value="1"/>
</dbReference>
<keyword evidence="1" id="KW-0547">Nucleotide-binding</keyword>
<dbReference type="SMART" id="SM00174">
    <property type="entry name" value="RHO"/>
    <property type="match status" value="1"/>
</dbReference>
<dbReference type="GeneID" id="68118618"/>
<proteinExistence type="predicted"/>
<reference evidence="3 4" key="1">
    <citation type="journal article" date="2019" name="Sci. Rep.">
        <title>Nanopore sequencing improves the draft genome of the human pathogenic amoeba Naegleria fowleri.</title>
        <authorList>
            <person name="Liechti N."/>
            <person name="Schurch N."/>
            <person name="Bruggmann R."/>
            <person name="Wittwer M."/>
        </authorList>
    </citation>
    <scope>NUCLEOTIDE SEQUENCE [LARGE SCALE GENOMIC DNA]</scope>
    <source>
        <strain evidence="3 4">ATCC 30894</strain>
    </source>
</reference>
<dbReference type="PROSITE" id="PS51419">
    <property type="entry name" value="RAB"/>
    <property type="match status" value="1"/>
</dbReference>
<dbReference type="SMART" id="SM00173">
    <property type="entry name" value="RAS"/>
    <property type="match status" value="1"/>
</dbReference>
<gene>
    <name evidence="3" type="ORF">FDP41_011403</name>
</gene>
<dbReference type="OrthoDB" id="10353092at2759"/>
<dbReference type="GO" id="GO:0003924">
    <property type="term" value="F:GTPase activity"/>
    <property type="evidence" value="ECO:0007669"/>
    <property type="project" value="InterPro"/>
</dbReference>
<dbReference type="VEuPathDB" id="AmoebaDB:FDP41_011403"/>
<protein>
    <submittedName>
        <fullName evidence="3">Uncharacterized protein</fullName>
    </submittedName>
</protein>
<evidence type="ECO:0000256" key="1">
    <source>
        <dbReference type="ARBA" id="ARBA00022741"/>
    </source>
</evidence>
<evidence type="ECO:0000313" key="4">
    <source>
        <dbReference type="Proteomes" id="UP000444721"/>
    </source>
</evidence>
<keyword evidence="2" id="KW-0342">GTP-binding</keyword>
<dbReference type="Gene3D" id="3.40.50.300">
    <property type="entry name" value="P-loop containing nucleotide triphosphate hydrolases"/>
    <property type="match status" value="1"/>
</dbReference>
<dbReference type="PRINTS" id="PR00449">
    <property type="entry name" value="RASTRNSFRMNG"/>
</dbReference>
<dbReference type="AlphaFoldDB" id="A0A6A5BWK4"/>
<organism evidence="3 4">
    <name type="scientific">Naegleria fowleri</name>
    <name type="common">Brain eating amoeba</name>
    <dbReference type="NCBI Taxonomy" id="5763"/>
    <lineage>
        <taxon>Eukaryota</taxon>
        <taxon>Discoba</taxon>
        <taxon>Heterolobosea</taxon>
        <taxon>Tetramitia</taxon>
        <taxon>Eutetramitia</taxon>
        <taxon>Vahlkampfiidae</taxon>
        <taxon>Naegleria</taxon>
    </lineage>
</organism>
<evidence type="ECO:0000256" key="2">
    <source>
        <dbReference type="ARBA" id="ARBA00023134"/>
    </source>
</evidence>
<name>A0A6A5BWK4_NAEFO</name>
<dbReference type="EMBL" id="VFQX01000009">
    <property type="protein sequence ID" value="KAF0982473.1"/>
    <property type="molecule type" value="Genomic_DNA"/>
</dbReference>
<dbReference type="Pfam" id="PF00071">
    <property type="entry name" value="Ras"/>
    <property type="match status" value="1"/>
</dbReference>
<dbReference type="SMART" id="SM00175">
    <property type="entry name" value="RAB"/>
    <property type="match status" value="1"/>
</dbReference>
<dbReference type="Proteomes" id="UP000444721">
    <property type="component" value="Unassembled WGS sequence"/>
</dbReference>
<dbReference type="VEuPathDB" id="AmoebaDB:NfTy_019310"/>
<dbReference type="InterPro" id="IPR027417">
    <property type="entry name" value="P-loop_NTPase"/>
</dbReference>
<evidence type="ECO:0000313" key="3">
    <source>
        <dbReference type="EMBL" id="KAF0982473.1"/>
    </source>
</evidence>
<dbReference type="GO" id="GO:0007264">
    <property type="term" value="P:small GTPase-mediated signal transduction"/>
    <property type="evidence" value="ECO:0007669"/>
    <property type="project" value="InterPro"/>
</dbReference>
<dbReference type="NCBIfam" id="TIGR00231">
    <property type="entry name" value="small_GTP"/>
    <property type="match status" value="1"/>
</dbReference>
<dbReference type="RefSeq" id="XP_044567186.1">
    <property type="nucleotide sequence ID" value="XM_044701808.1"/>
</dbReference>